<reference evidence="1 2" key="3">
    <citation type="journal article" date="2022" name="Microbiol. Spectr.">
        <title>Folding features and dynamics of 3D genome architecture in plant fungal pathogens.</title>
        <authorList>
            <person name="Xia C."/>
        </authorList>
    </citation>
    <scope>NUCLEOTIDE SEQUENCE [LARGE SCALE GENOMIC DNA]</scope>
    <source>
        <strain evidence="1 2">93-210</strain>
    </source>
</reference>
<dbReference type="EMBL" id="CM045870">
    <property type="protein sequence ID" value="KAI7953642.1"/>
    <property type="molecule type" value="Genomic_DNA"/>
</dbReference>
<comment type="caution">
    <text evidence="1">The sequence shown here is derived from an EMBL/GenBank/DDBJ whole genome shotgun (WGS) entry which is preliminary data.</text>
</comment>
<sequence length="785" mass="86075">MLKFRFPTKRNTHEHQPISPSSSATPNSSYQLNQASTDSIDQQQPQTDDENSLPINLPPPATTTSNTQQQQQQPVLSRKIRRKSYGGLRAMLGINKTAEDQQPPPPLPSSASPTNFQHSQIVQQQQQQQQQHLHKQHRNHPSIDASSSSTSSLSNLLTTNNNNNNNNNTQSPSSPITTNNINNNNDRPSSSSLRPFPFLAGIRRKSANATHFKNDSPHLNQSAGSNHSSPSSNSSAGNTHLLLPTHNNQKSKHPRNTSSNHSSSSTTTRVYANGSAKKAQSVDDLSQFGLLPKQKTIQPRRSEEVLIGNGITTTTTTVTGENDRGGGGTRIDLHKGLDQIGELAGSLVGFNRARTPSTIAKDENRMPPRLSNPKGMRTVYGVPIEDLYWRDGDTFPLLVDVLVELIEQKGLDQQGIYRVPGEKRVIENLQASIDERGVRGVDIWRDSYRDVHNLSGLLKLFLREIPGGVIPFDRYDRFLAVNATPDEAERTSQLQSHVRDLPLPNKILLLKLVKHFERVVEHAAANSMLAHNVAIVFAPSLFRNGSEHSNPLLSMQNIGKASAIVRHLVLNASQIFEESTSELLKQAAIETIREKKQQQHKRRSINMNLIDQQHQYQAKPQFSKSIKDDPLSLDSSSRRGSISSVITTTTNDELKKSRRGSVTIGKQKKSNNNTAQAGGSSTTTTTTSKRNPTRTNSGLCGKANKSNRHSLANSILNSSSKPTPPTNLNLNLSSSSDSSSTHDSLLSPPLSNSKSSTSSSSSSSSSTTTPHPTLGFRHLTAKKKH</sequence>
<reference evidence="2" key="1">
    <citation type="journal article" date="2018" name="BMC Genomics">
        <title>Genomic insights into host adaptation between the wheat stripe rust pathogen (Puccinia striiformis f. sp. tritici) and the barley stripe rust pathogen (Puccinia striiformis f. sp. hordei).</title>
        <authorList>
            <person name="Xia C."/>
            <person name="Wang M."/>
            <person name="Yin C."/>
            <person name="Cornejo O.E."/>
            <person name="Hulbert S.H."/>
            <person name="Chen X."/>
        </authorList>
    </citation>
    <scope>NUCLEOTIDE SEQUENCE [LARGE SCALE GENOMIC DNA]</scope>
    <source>
        <strain evidence="2">93-210</strain>
    </source>
</reference>
<gene>
    <name evidence="1" type="ORF">MJO28_006189</name>
</gene>
<reference evidence="2" key="2">
    <citation type="journal article" date="2018" name="Mol. Plant Microbe Interact.">
        <title>Genome sequence resources for the wheat stripe rust pathogen (Puccinia striiformis f. sp. tritici) and the barley stripe rust pathogen (Puccinia striiformis f. sp. hordei).</title>
        <authorList>
            <person name="Xia C."/>
            <person name="Wang M."/>
            <person name="Yin C."/>
            <person name="Cornejo O.E."/>
            <person name="Hulbert S.H."/>
            <person name="Chen X."/>
        </authorList>
    </citation>
    <scope>NUCLEOTIDE SEQUENCE [LARGE SCALE GENOMIC DNA]</scope>
    <source>
        <strain evidence="2">93-210</strain>
    </source>
</reference>
<protein>
    <submittedName>
        <fullName evidence="1">Uncharacterized protein</fullName>
    </submittedName>
</protein>
<dbReference type="Proteomes" id="UP001060170">
    <property type="component" value="Chromosome 6"/>
</dbReference>
<evidence type="ECO:0000313" key="2">
    <source>
        <dbReference type="Proteomes" id="UP001060170"/>
    </source>
</evidence>
<proteinExistence type="predicted"/>
<name>A0ACC0EG80_9BASI</name>
<accession>A0ACC0EG80</accession>
<keyword evidence="2" id="KW-1185">Reference proteome</keyword>
<organism evidence="1 2">
    <name type="scientific">Puccinia striiformis f. sp. tritici</name>
    <dbReference type="NCBI Taxonomy" id="168172"/>
    <lineage>
        <taxon>Eukaryota</taxon>
        <taxon>Fungi</taxon>
        <taxon>Dikarya</taxon>
        <taxon>Basidiomycota</taxon>
        <taxon>Pucciniomycotina</taxon>
        <taxon>Pucciniomycetes</taxon>
        <taxon>Pucciniales</taxon>
        <taxon>Pucciniaceae</taxon>
        <taxon>Puccinia</taxon>
    </lineage>
</organism>
<evidence type="ECO:0000313" key="1">
    <source>
        <dbReference type="EMBL" id="KAI7953642.1"/>
    </source>
</evidence>